<dbReference type="InterPro" id="IPR046987">
    <property type="entry name" value="Myo9"/>
</dbReference>
<dbReference type="GO" id="GO:0016020">
    <property type="term" value="C:membrane"/>
    <property type="evidence" value="ECO:0007669"/>
    <property type="project" value="UniProtKB-SubCell"/>
</dbReference>
<dbReference type="GO" id="GO:0000146">
    <property type="term" value="F:microfilament motor activity"/>
    <property type="evidence" value="ECO:0007669"/>
    <property type="project" value="InterPro"/>
</dbReference>
<proteinExistence type="predicted"/>
<reference evidence="7" key="1">
    <citation type="submission" date="2017-12" db="EMBL/GenBank/DDBJ databases">
        <title>High-resolution comparative analysis of great ape genomes.</title>
        <authorList>
            <person name="Pollen A."/>
            <person name="Hastie A."/>
            <person name="Hormozdiari F."/>
            <person name="Dougherty M."/>
            <person name="Liu R."/>
            <person name="Chaisson M."/>
            <person name="Hoppe E."/>
            <person name="Hill C."/>
            <person name="Pang A."/>
            <person name="Hillier L."/>
            <person name="Baker C."/>
            <person name="Armstrong J."/>
            <person name="Shendure J."/>
            <person name="Paten B."/>
            <person name="Wilson R."/>
            <person name="Chao H."/>
            <person name="Schneider V."/>
            <person name="Ventura M."/>
            <person name="Kronenberg Z."/>
            <person name="Murali S."/>
            <person name="Gordon D."/>
            <person name="Cantsilieris S."/>
            <person name="Munson K."/>
            <person name="Nelson B."/>
            <person name="Raja A."/>
            <person name="Underwood J."/>
            <person name="Diekhans M."/>
            <person name="Fiddes I."/>
            <person name="Haussler D."/>
            <person name="Eichler E."/>
        </authorList>
    </citation>
    <scope>NUCLEOTIDE SEQUENCE [LARGE SCALE GENOMIC DNA]</scope>
    <source>
        <strain evidence="7">Susie</strain>
    </source>
</reference>
<keyword evidence="5" id="KW-0175">Coiled coil</keyword>
<sequence>LPNPLMTFELYEEFLRAMGLQERKETIRSVYTVIDQLSRTHLNTLERLIFHLVSCVELIVVEQMNKYKARLKDISSLEFAENKAKTRLSLIRRSMGKGRIRRGNYPGPSSPVVVRLPSVSDVSEETLTNEAAMETDITEQQQAAMQQEERVLTEQIENLQKEKEELTFEMLVLEPRASDDETLESEASIGTAD</sequence>
<evidence type="ECO:0000256" key="3">
    <source>
        <dbReference type="ARBA" id="ARBA00022490"/>
    </source>
</evidence>
<protein>
    <submittedName>
        <fullName evidence="7">MYO9A isoform 8</fullName>
    </submittedName>
</protein>
<feature type="non-terminal residue" evidence="7">
    <location>
        <position position="1"/>
    </location>
</feature>
<comment type="caution">
    <text evidence="7">The sequence shown here is derived from an EMBL/GenBank/DDBJ whole genome shotgun (WGS) entry which is preliminary data.</text>
</comment>
<dbReference type="GO" id="GO:0044295">
    <property type="term" value="C:axonal growth cone"/>
    <property type="evidence" value="ECO:0007669"/>
    <property type="project" value="TreeGrafter"/>
</dbReference>
<feature type="non-terminal residue" evidence="7">
    <location>
        <position position="193"/>
    </location>
</feature>
<evidence type="ECO:0000259" key="6">
    <source>
        <dbReference type="PROSITE" id="PS50238"/>
    </source>
</evidence>
<gene>
    <name evidence="7" type="ORF">CR201_G0028718</name>
</gene>
<keyword evidence="3" id="KW-0963">Cytoplasm</keyword>
<evidence type="ECO:0000256" key="1">
    <source>
        <dbReference type="ARBA" id="ARBA00004370"/>
    </source>
</evidence>
<name>A0A2J8UCM3_PONAB</name>
<dbReference type="AlphaFoldDB" id="A0A2J8UCM3"/>
<evidence type="ECO:0000313" key="7">
    <source>
        <dbReference type="EMBL" id="PNJ43025.1"/>
    </source>
</evidence>
<dbReference type="SUPFAM" id="SSF48350">
    <property type="entry name" value="GTPase activation domain, GAP"/>
    <property type="match status" value="1"/>
</dbReference>
<feature type="coiled-coil region" evidence="5">
    <location>
        <begin position="142"/>
        <end position="169"/>
    </location>
</feature>
<dbReference type="GO" id="GO:0045198">
    <property type="term" value="P:establishment of epithelial cell apical/basal polarity"/>
    <property type="evidence" value="ECO:0007669"/>
    <property type="project" value="TreeGrafter"/>
</dbReference>
<dbReference type="InterPro" id="IPR008936">
    <property type="entry name" value="Rho_GTPase_activation_prot"/>
</dbReference>
<keyword evidence="4" id="KW-0472">Membrane</keyword>
<evidence type="ECO:0000256" key="5">
    <source>
        <dbReference type="SAM" id="Coils"/>
    </source>
</evidence>
<dbReference type="GO" id="GO:0051015">
    <property type="term" value="F:actin filament binding"/>
    <property type="evidence" value="ECO:0007669"/>
    <property type="project" value="TreeGrafter"/>
</dbReference>
<dbReference type="Gene3D" id="1.10.555.10">
    <property type="entry name" value="Rho GTPase activation protein"/>
    <property type="match status" value="1"/>
</dbReference>
<comment type="subcellular location">
    <subcellularLocation>
        <location evidence="2">Cytoplasm</location>
    </subcellularLocation>
    <subcellularLocation>
        <location evidence="1">Membrane</location>
    </subcellularLocation>
</comment>
<dbReference type="GO" id="GO:0035556">
    <property type="term" value="P:intracellular signal transduction"/>
    <property type="evidence" value="ECO:0007669"/>
    <property type="project" value="InterPro"/>
</dbReference>
<organism evidence="7">
    <name type="scientific">Pongo abelii</name>
    <name type="common">Sumatran orangutan</name>
    <name type="synonym">Pongo pygmaeus abelii</name>
    <dbReference type="NCBI Taxonomy" id="9601"/>
    <lineage>
        <taxon>Eukaryota</taxon>
        <taxon>Metazoa</taxon>
        <taxon>Chordata</taxon>
        <taxon>Craniata</taxon>
        <taxon>Vertebrata</taxon>
        <taxon>Euteleostomi</taxon>
        <taxon>Mammalia</taxon>
        <taxon>Eutheria</taxon>
        <taxon>Euarchontoglires</taxon>
        <taxon>Primates</taxon>
        <taxon>Haplorrhini</taxon>
        <taxon>Catarrhini</taxon>
        <taxon>Hominidae</taxon>
        <taxon>Pongo</taxon>
    </lineage>
</organism>
<dbReference type="Pfam" id="PF00620">
    <property type="entry name" value="RhoGAP"/>
    <property type="match status" value="1"/>
</dbReference>
<dbReference type="PANTHER" id="PTHR46184:SF3">
    <property type="entry name" value="UNCONVENTIONAL MYOSIN-IXA"/>
    <property type="match status" value="1"/>
</dbReference>
<dbReference type="GO" id="GO:0005096">
    <property type="term" value="F:GTPase activator activity"/>
    <property type="evidence" value="ECO:0007669"/>
    <property type="project" value="InterPro"/>
</dbReference>
<evidence type="ECO:0000256" key="4">
    <source>
        <dbReference type="ARBA" id="ARBA00023136"/>
    </source>
</evidence>
<dbReference type="PANTHER" id="PTHR46184">
    <property type="entry name" value="UNCONVENTIONAL MYOSIN-IXB-LIKE PROTEIN"/>
    <property type="match status" value="1"/>
</dbReference>
<accession>A0A2J8UCM3</accession>
<feature type="domain" description="Rho-GAP" evidence="6">
    <location>
        <begin position="1"/>
        <end position="134"/>
    </location>
</feature>
<dbReference type="PROSITE" id="PS50238">
    <property type="entry name" value="RHOGAP"/>
    <property type="match status" value="1"/>
</dbReference>
<evidence type="ECO:0000256" key="2">
    <source>
        <dbReference type="ARBA" id="ARBA00004496"/>
    </source>
</evidence>
<dbReference type="GO" id="GO:0005884">
    <property type="term" value="C:actin filament"/>
    <property type="evidence" value="ECO:0007669"/>
    <property type="project" value="TreeGrafter"/>
</dbReference>
<dbReference type="InterPro" id="IPR000198">
    <property type="entry name" value="RhoGAP_dom"/>
</dbReference>
<dbReference type="EMBL" id="NDHI03003463">
    <property type="protein sequence ID" value="PNJ43025.1"/>
    <property type="molecule type" value="Genomic_DNA"/>
</dbReference>
<dbReference type="GO" id="GO:0005737">
    <property type="term" value="C:cytoplasm"/>
    <property type="evidence" value="ECO:0007669"/>
    <property type="project" value="UniProtKB-SubCell"/>
</dbReference>